<dbReference type="EMBL" id="WNYA01000003">
    <property type="protein sequence ID" value="KAG8580832.1"/>
    <property type="molecule type" value="Genomic_DNA"/>
</dbReference>
<keyword evidence="2" id="KW-1185">Reference proteome</keyword>
<proteinExistence type="predicted"/>
<reference evidence="1" key="1">
    <citation type="thesis" date="2020" institute="ProQuest LLC" country="789 East Eisenhower Parkway, Ann Arbor, MI, USA">
        <title>Comparative Genomics and Chromosome Evolution.</title>
        <authorList>
            <person name="Mudd A.B."/>
        </authorList>
    </citation>
    <scope>NUCLEOTIDE SEQUENCE</scope>
    <source>
        <strain evidence="1">237g6f4</strain>
        <tissue evidence="1">Blood</tissue>
    </source>
</reference>
<gene>
    <name evidence="1" type="ORF">GDO81_007433</name>
</gene>
<accession>A0AAV7C931</accession>
<evidence type="ECO:0000313" key="2">
    <source>
        <dbReference type="Proteomes" id="UP000824782"/>
    </source>
</evidence>
<dbReference type="Proteomes" id="UP000824782">
    <property type="component" value="Unassembled WGS sequence"/>
</dbReference>
<sequence>MKSKLLIQLVREADTICGGEIITLRLDSLLYLSAQIVIIHLLDYRYHYCICIYHTLHVSVFREWLHMAVSKKFGLKFLFSMFFLFLSEKGQKPQYRCKTVESAIYLSRLCIVI</sequence>
<comment type="caution">
    <text evidence="1">The sequence shown here is derived from an EMBL/GenBank/DDBJ whole genome shotgun (WGS) entry which is preliminary data.</text>
</comment>
<protein>
    <submittedName>
        <fullName evidence="1">Uncharacterized protein</fullName>
    </submittedName>
</protein>
<organism evidence="1 2">
    <name type="scientific">Engystomops pustulosus</name>
    <name type="common">Tungara frog</name>
    <name type="synonym">Physalaemus pustulosus</name>
    <dbReference type="NCBI Taxonomy" id="76066"/>
    <lineage>
        <taxon>Eukaryota</taxon>
        <taxon>Metazoa</taxon>
        <taxon>Chordata</taxon>
        <taxon>Craniata</taxon>
        <taxon>Vertebrata</taxon>
        <taxon>Euteleostomi</taxon>
        <taxon>Amphibia</taxon>
        <taxon>Batrachia</taxon>
        <taxon>Anura</taxon>
        <taxon>Neobatrachia</taxon>
        <taxon>Hyloidea</taxon>
        <taxon>Leptodactylidae</taxon>
        <taxon>Leiuperinae</taxon>
        <taxon>Engystomops</taxon>
    </lineage>
</organism>
<name>A0AAV7C931_ENGPU</name>
<dbReference type="AlphaFoldDB" id="A0AAV7C931"/>
<evidence type="ECO:0000313" key="1">
    <source>
        <dbReference type="EMBL" id="KAG8580832.1"/>
    </source>
</evidence>